<gene>
    <name evidence="1" type="ORF">F2Q69_00006039</name>
</gene>
<dbReference type="Proteomes" id="UP000712600">
    <property type="component" value="Unassembled WGS sequence"/>
</dbReference>
<name>A0A8S9NX08_BRACR</name>
<reference evidence="1" key="1">
    <citation type="submission" date="2019-12" db="EMBL/GenBank/DDBJ databases">
        <title>Genome sequencing and annotation of Brassica cretica.</title>
        <authorList>
            <person name="Studholme D.J."/>
            <person name="Sarris P."/>
        </authorList>
    </citation>
    <scope>NUCLEOTIDE SEQUENCE</scope>
    <source>
        <strain evidence="1">PFS-109/04</strain>
        <tissue evidence="1">Leaf</tissue>
    </source>
</reference>
<protein>
    <submittedName>
        <fullName evidence="1">Uncharacterized protein</fullName>
    </submittedName>
</protein>
<dbReference type="AlphaFoldDB" id="A0A8S9NX08"/>
<dbReference type="EMBL" id="QGKX02001521">
    <property type="protein sequence ID" value="KAF3509554.1"/>
    <property type="molecule type" value="Genomic_DNA"/>
</dbReference>
<organism evidence="1 2">
    <name type="scientific">Brassica cretica</name>
    <name type="common">Mustard</name>
    <dbReference type="NCBI Taxonomy" id="69181"/>
    <lineage>
        <taxon>Eukaryota</taxon>
        <taxon>Viridiplantae</taxon>
        <taxon>Streptophyta</taxon>
        <taxon>Embryophyta</taxon>
        <taxon>Tracheophyta</taxon>
        <taxon>Spermatophyta</taxon>
        <taxon>Magnoliopsida</taxon>
        <taxon>eudicotyledons</taxon>
        <taxon>Gunneridae</taxon>
        <taxon>Pentapetalae</taxon>
        <taxon>rosids</taxon>
        <taxon>malvids</taxon>
        <taxon>Brassicales</taxon>
        <taxon>Brassicaceae</taxon>
        <taxon>Brassiceae</taxon>
        <taxon>Brassica</taxon>
    </lineage>
</organism>
<comment type="caution">
    <text evidence="1">The sequence shown here is derived from an EMBL/GenBank/DDBJ whole genome shotgun (WGS) entry which is preliminary data.</text>
</comment>
<evidence type="ECO:0000313" key="2">
    <source>
        <dbReference type="Proteomes" id="UP000712600"/>
    </source>
</evidence>
<accession>A0A8S9NX08</accession>
<evidence type="ECO:0000313" key="1">
    <source>
        <dbReference type="EMBL" id="KAF3509554.1"/>
    </source>
</evidence>
<sequence>MARRPFLLPPVPQGDEPEACSVIAIRPWSLPSSLKAFLQPQILVCDLEDDVAGASIIYQYPFHQAVRCSERYDQGVMMWGENLFLLLGRETYFVRTQEQAL</sequence>
<proteinExistence type="predicted"/>